<evidence type="ECO:0000313" key="2">
    <source>
        <dbReference type="EMBL" id="RAK97065.1"/>
    </source>
</evidence>
<dbReference type="RefSeq" id="XP_025571393.1">
    <property type="nucleotide sequence ID" value="XM_025720284.1"/>
</dbReference>
<dbReference type="VEuPathDB" id="FungiDB:BO80DRAFT_428579"/>
<dbReference type="EMBL" id="KZ824467">
    <property type="protein sequence ID" value="RAK97065.1"/>
    <property type="molecule type" value="Genomic_DNA"/>
</dbReference>
<dbReference type="GO" id="GO:0003824">
    <property type="term" value="F:catalytic activity"/>
    <property type="evidence" value="ECO:0007669"/>
    <property type="project" value="InterPro"/>
</dbReference>
<dbReference type="InterPro" id="IPR035994">
    <property type="entry name" value="Nucleoside_phosphorylase_sf"/>
</dbReference>
<dbReference type="Proteomes" id="UP000249402">
    <property type="component" value="Unassembled WGS sequence"/>
</dbReference>
<dbReference type="GO" id="GO:0009116">
    <property type="term" value="P:nucleoside metabolic process"/>
    <property type="evidence" value="ECO:0007669"/>
    <property type="project" value="InterPro"/>
</dbReference>
<sequence length="422" mass="47724">MAPAPGSAQQTSLQPGIWLLDDIRMLYSVFLLTRGFPGYILLLSHWGPARRFCTAPDMNNLCHHTTLSICTHRMRESLRPYVFDKIHPLVSSRIWSRIIVRGHYARQGKDVHISSTEKKDKRFNWQRPTATILDDETLEICCFPGEDYVRHYSLLMAYHLALNDIRQSSAIECFPPSSGDTMGIFERSNLRLMGKVDTVVLGCVEYLVPGEEQVPWETGTSATDQVFAWKVFRRDDEHVVSFLACLVSLWGDTLGTVVRALRQLNDVSCVLYMGKAGSLRPEDTPNNVLVSGEASYVAGKQITWDNVLKPAISAATTARVCHGINVTVPTPLVETDAWFEQWKRKADWVDCEIGHAAEACQANEIKFGYLHLISDNVARYYPQNLATERQPTERLARRRMFQQMQDILSLHLQLGDTAPGPE</sequence>
<reference evidence="2 3" key="1">
    <citation type="submission" date="2018-02" db="EMBL/GenBank/DDBJ databases">
        <title>The genomes of Aspergillus section Nigri reveals drivers in fungal speciation.</title>
        <authorList>
            <consortium name="DOE Joint Genome Institute"/>
            <person name="Vesth T.C."/>
            <person name="Nybo J."/>
            <person name="Theobald S."/>
            <person name="Brandl J."/>
            <person name="Frisvad J.C."/>
            <person name="Nielsen K.F."/>
            <person name="Lyhne E.K."/>
            <person name="Kogle M.E."/>
            <person name="Kuo A."/>
            <person name="Riley R."/>
            <person name="Clum A."/>
            <person name="Nolan M."/>
            <person name="Lipzen A."/>
            <person name="Salamov A."/>
            <person name="Henrissat B."/>
            <person name="Wiebenga A."/>
            <person name="De vries R.P."/>
            <person name="Grigoriev I.V."/>
            <person name="Mortensen U.H."/>
            <person name="Andersen M.R."/>
            <person name="Baker S.E."/>
        </authorList>
    </citation>
    <scope>NUCLEOTIDE SEQUENCE [LARGE SCALE GENOMIC DNA]</scope>
    <source>
        <strain evidence="2 3">CBS 121593</strain>
    </source>
</reference>
<dbReference type="Gene3D" id="3.40.50.1580">
    <property type="entry name" value="Nucleoside phosphorylase domain"/>
    <property type="match status" value="1"/>
</dbReference>
<proteinExistence type="predicted"/>
<keyword evidence="3" id="KW-1185">Reference proteome</keyword>
<gene>
    <name evidence="2" type="ORF">BO80DRAFT_428579</name>
</gene>
<organism evidence="2 3">
    <name type="scientific">Aspergillus ibericus CBS 121593</name>
    <dbReference type="NCBI Taxonomy" id="1448316"/>
    <lineage>
        <taxon>Eukaryota</taxon>
        <taxon>Fungi</taxon>
        <taxon>Dikarya</taxon>
        <taxon>Ascomycota</taxon>
        <taxon>Pezizomycotina</taxon>
        <taxon>Eurotiomycetes</taxon>
        <taxon>Eurotiomycetidae</taxon>
        <taxon>Eurotiales</taxon>
        <taxon>Aspergillaceae</taxon>
        <taxon>Aspergillus</taxon>
        <taxon>Aspergillus subgen. Circumdati</taxon>
    </lineage>
</organism>
<protein>
    <recommendedName>
        <fullName evidence="1">Nucleoside phosphorylase domain-containing protein</fullName>
    </recommendedName>
</protein>
<name>A0A395GNI5_9EURO</name>
<dbReference type="STRING" id="1448316.A0A395GNI5"/>
<evidence type="ECO:0000313" key="3">
    <source>
        <dbReference type="Proteomes" id="UP000249402"/>
    </source>
</evidence>
<evidence type="ECO:0000259" key="1">
    <source>
        <dbReference type="Pfam" id="PF01048"/>
    </source>
</evidence>
<dbReference type="OrthoDB" id="3503419at2759"/>
<dbReference type="AlphaFoldDB" id="A0A395GNI5"/>
<accession>A0A395GNI5</accession>
<dbReference type="SUPFAM" id="SSF53167">
    <property type="entry name" value="Purine and uridine phosphorylases"/>
    <property type="match status" value="1"/>
</dbReference>
<dbReference type="GeneID" id="37225149"/>
<dbReference type="InterPro" id="IPR000845">
    <property type="entry name" value="Nucleoside_phosphorylase_d"/>
</dbReference>
<dbReference type="Pfam" id="PF01048">
    <property type="entry name" value="PNP_UDP_1"/>
    <property type="match status" value="1"/>
</dbReference>
<feature type="domain" description="Nucleoside phosphorylase" evidence="1">
    <location>
        <begin position="303"/>
        <end position="402"/>
    </location>
</feature>